<keyword evidence="2" id="KW-1185">Reference proteome</keyword>
<dbReference type="EMBL" id="AKFT01000211">
    <property type="protein sequence ID" value="EJF37005.1"/>
    <property type="molecule type" value="Genomic_DNA"/>
</dbReference>
<protein>
    <submittedName>
        <fullName evidence="1">Uncharacterized protein</fullName>
    </submittedName>
</protein>
<reference evidence="1 2" key="1">
    <citation type="submission" date="2012-05" db="EMBL/GenBank/DDBJ databases">
        <authorList>
            <person name="Harkins D.M."/>
            <person name="Madupu R."/>
            <person name="Durkin A.S."/>
            <person name="Torralba M."/>
            <person name="Methe B."/>
            <person name="Sutton G.G."/>
            <person name="Nelson K.E."/>
        </authorList>
    </citation>
    <scope>NUCLEOTIDE SEQUENCE [LARGE SCALE GENOMIC DNA]</scope>
    <source>
        <strain evidence="1 2">F0489</strain>
    </source>
</reference>
<dbReference type="AlphaFoldDB" id="J1GV89"/>
<dbReference type="PATRIC" id="fig|1125718.3.peg.2690"/>
<accession>J1GV89</accession>
<dbReference type="Proteomes" id="UP000002941">
    <property type="component" value="Unassembled WGS sequence"/>
</dbReference>
<name>J1GV89_9ACTO</name>
<evidence type="ECO:0000313" key="1">
    <source>
        <dbReference type="EMBL" id="EJF37005.1"/>
    </source>
</evidence>
<comment type="caution">
    <text evidence="1">The sequence shown here is derived from an EMBL/GenBank/DDBJ whole genome shotgun (WGS) entry which is preliminary data.</text>
</comment>
<evidence type="ECO:0000313" key="2">
    <source>
        <dbReference type="Proteomes" id="UP000002941"/>
    </source>
</evidence>
<organism evidence="1 2">
    <name type="scientific">Actinomyces massiliensis F0489</name>
    <dbReference type="NCBI Taxonomy" id="1125718"/>
    <lineage>
        <taxon>Bacteria</taxon>
        <taxon>Bacillati</taxon>
        <taxon>Actinomycetota</taxon>
        <taxon>Actinomycetes</taxon>
        <taxon>Actinomycetales</taxon>
        <taxon>Actinomycetaceae</taxon>
        <taxon>Actinomyces</taxon>
    </lineage>
</organism>
<gene>
    <name evidence="1" type="ORF">HMPREF1318_1410</name>
</gene>
<proteinExistence type="predicted"/>
<sequence>MRHYLSGISDIESDYPMSGLSFVDGMENITARPVFEQNMAGMK</sequence>